<dbReference type="EMBL" id="OIVN01004186">
    <property type="protein sequence ID" value="SPD15914.1"/>
    <property type="molecule type" value="Genomic_DNA"/>
</dbReference>
<sequence>MHHLPRLFSLRHGKDMDRRKNSRKPKLERRNALKRVEYDAGSSSSSLDDSASLSSSLHTRSLDLSDRTSFRIEGIDGELDVICQTLGLSGPEDFAIPAAAWEARKIRSSSDLLPRSRLQGLDSPKPDEVEDTAVRTEIQAQAQAQAVAELMCERIADTVRIVDETELTRTDPAESSGCCVPGGCSGIKGIRPPVLQPPVLKPPPGMRLHVIDNACSTWDLLKHFAPDAEKGSSVMVQSGLLSSSSDDEVEEEEDEEEEEQNKGKEKEVEAETVKREVEENIARLVETAALSESSCSFSTSNDDDSSSTTTEPTSNISPNGRFKRNITYWEKGELLGRGSFGSVYEGISDDGFFFAVKEVSLLDQGIQGKQSVFYLEQEIALLSQFEHENIVQYYGTDKDESKLYIFLELVTKGSLAMLYRRDIKCANILVDANGSVKLADFGLAKATKLNDVKSCKGTAFWMAPEVVNRKNQGYGLPADIWSLGCTVLEMLTREIPYSALESVRVIWQHCIKIGKGEPPPVPESLSKDARDFVLQCLQANQDARPTAAQLLDHPFVKRPLPTFSGSASPHNLGRR</sequence>
<accession>A0A2N9HW26</accession>
<dbReference type="SMART" id="SM00220">
    <property type="entry name" value="S_TKc"/>
    <property type="match status" value="1"/>
</dbReference>
<dbReference type="AlphaFoldDB" id="A0A2N9HW26"/>
<dbReference type="Pfam" id="PF00069">
    <property type="entry name" value="Pkinase"/>
    <property type="match status" value="2"/>
</dbReference>
<dbReference type="Gene3D" id="3.30.200.20">
    <property type="entry name" value="Phosphorylase Kinase, domain 1"/>
    <property type="match status" value="1"/>
</dbReference>
<feature type="region of interest" description="Disordered" evidence="11">
    <location>
        <begin position="239"/>
        <end position="275"/>
    </location>
</feature>
<dbReference type="Gene3D" id="1.10.510.10">
    <property type="entry name" value="Transferase(Phosphotransferase) domain 1"/>
    <property type="match status" value="1"/>
</dbReference>
<evidence type="ECO:0000256" key="7">
    <source>
        <dbReference type="ARBA" id="ARBA00022840"/>
    </source>
</evidence>
<dbReference type="InterPro" id="IPR000719">
    <property type="entry name" value="Prot_kinase_dom"/>
</dbReference>
<name>A0A2N9HW26_FAGSY</name>
<evidence type="ECO:0000259" key="12">
    <source>
        <dbReference type="PROSITE" id="PS50011"/>
    </source>
</evidence>
<feature type="region of interest" description="Disordered" evidence="11">
    <location>
        <begin position="1"/>
        <end position="52"/>
    </location>
</feature>
<proteinExistence type="inferred from homology"/>
<organism evidence="13">
    <name type="scientific">Fagus sylvatica</name>
    <name type="common">Beechnut</name>
    <dbReference type="NCBI Taxonomy" id="28930"/>
    <lineage>
        <taxon>Eukaryota</taxon>
        <taxon>Viridiplantae</taxon>
        <taxon>Streptophyta</taxon>
        <taxon>Embryophyta</taxon>
        <taxon>Tracheophyta</taxon>
        <taxon>Spermatophyta</taxon>
        <taxon>Magnoliopsida</taxon>
        <taxon>eudicotyledons</taxon>
        <taxon>Gunneridae</taxon>
        <taxon>Pentapetalae</taxon>
        <taxon>rosids</taxon>
        <taxon>fabids</taxon>
        <taxon>Fagales</taxon>
        <taxon>Fagaceae</taxon>
        <taxon>Fagus</taxon>
    </lineage>
</organism>
<evidence type="ECO:0000256" key="3">
    <source>
        <dbReference type="ARBA" id="ARBA00022527"/>
    </source>
</evidence>
<evidence type="ECO:0000256" key="8">
    <source>
        <dbReference type="ARBA" id="ARBA00047559"/>
    </source>
</evidence>
<comment type="catalytic activity">
    <reaction evidence="9">
        <text>L-seryl-[protein] + ATP = O-phospho-L-seryl-[protein] + ADP + H(+)</text>
        <dbReference type="Rhea" id="RHEA:17989"/>
        <dbReference type="Rhea" id="RHEA-COMP:9863"/>
        <dbReference type="Rhea" id="RHEA-COMP:11604"/>
        <dbReference type="ChEBI" id="CHEBI:15378"/>
        <dbReference type="ChEBI" id="CHEBI:29999"/>
        <dbReference type="ChEBI" id="CHEBI:30616"/>
        <dbReference type="ChEBI" id="CHEBI:83421"/>
        <dbReference type="ChEBI" id="CHEBI:456216"/>
        <dbReference type="EC" id="2.7.11.25"/>
    </reaction>
</comment>
<evidence type="ECO:0000256" key="9">
    <source>
        <dbReference type="ARBA" id="ARBA00048329"/>
    </source>
</evidence>
<feature type="binding site" evidence="10">
    <location>
        <position position="357"/>
    </location>
    <ligand>
        <name>ATP</name>
        <dbReference type="ChEBI" id="CHEBI:30616"/>
    </ligand>
</feature>
<keyword evidence="6" id="KW-0418">Kinase</keyword>
<feature type="compositionally biased region" description="Basic and acidic residues" evidence="11">
    <location>
        <begin position="28"/>
        <end position="38"/>
    </location>
</feature>
<protein>
    <recommendedName>
        <fullName evidence="2">mitogen-activated protein kinase kinase kinase</fullName>
        <ecNumber evidence="2">2.7.11.25</ecNumber>
    </recommendedName>
</protein>
<feature type="region of interest" description="Disordered" evidence="11">
    <location>
        <begin position="295"/>
        <end position="319"/>
    </location>
</feature>
<dbReference type="InterPro" id="IPR017441">
    <property type="entry name" value="Protein_kinase_ATP_BS"/>
</dbReference>
<gene>
    <name evidence="13" type="ORF">FSB_LOCUS43796</name>
</gene>
<keyword evidence="3" id="KW-0723">Serine/threonine-protein kinase</keyword>
<evidence type="ECO:0000256" key="10">
    <source>
        <dbReference type="PROSITE-ProRule" id="PRU10141"/>
    </source>
</evidence>
<reference evidence="13" key="1">
    <citation type="submission" date="2018-02" db="EMBL/GenBank/DDBJ databases">
        <authorList>
            <person name="Cohen D.B."/>
            <person name="Kent A.D."/>
        </authorList>
    </citation>
    <scope>NUCLEOTIDE SEQUENCE</scope>
</reference>
<feature type="compositionally biased region" description="Low complexity" evidence="11">
    <location>
        <begin position="42"/>
        <end position="52"/>
    </location>
</feature>
<evidence type="ECO:0000313" key="13">
    <source>
        <dbReference type="EMBL" id="SPD15914.1"/>
    </source>
</evidence>
<dbReference type="PANTHER" id="PTHR48016">
    <property type="entry name" value="MAP KINASE KINASE KINASE SSK2-RELATED-RELATED"/>
    <property type="match status" value="1"/>
</dbReference>
<dbReference type="PROSITE" id="PS50011">
    <property type="entry name" value="PROTEIN_KINASE_DOM"/>
    <property type="match status" value="1"/>
</dbReference>
<dbReference type="PROSITE" id="PS00107">
    <property type="entry name" value="PROTEIN_KINASE_ATP"/>
    <property type="match status" value="1"/>
</dbReference>
<dbReference type="PANTHER" id="PTHR48016:SF29">
    <property type="entry name" value="MITOGEN-ACTIVATED PROTEIN KINASE KINASE KINASE 1-RELATED"/>
    <property type="match status" value="1"/>
</dbReference>
<feature type="compositionally biased region" description="Basic and acidic residues" evidence="11">
    <location>
        <begin position="260"/>
        <end position="275"/>
    </location>
</feature>
<dbReference type="InterPro" id="IPR050538">
    <property type="entry name" value="MAP_kinase_kinase_kinase"/>
</dbReference>
<feature type="domain" description="Protein kinase" evidence="12">
    <location>
        <begin position="329"/>
        <end position="556"/>
    </location>
</feature>
<dbReference type="InterPro" id="IPR011009">
    <property type="entry name" value="Kinase-like_dom_sf"/>
</dbReference>
<evidence type="ECO:0000256" key="4">
    <source>
        <dbReference type="ARBA" id="ARBA00022679"/>
    </source>
</evidence>
<comment type="catalytic activity">
    <reaction evidence="8">
        <text>L-threonyl-[protein] + ATP = O-phospho-L-threonyl-[protein] + ADP + H(+)</text>
        <dbReference type="Rhea" id="RHEA:46608"/>
        <dbReference type="Rhea" id="RHEA-COMP:11060"/>
        <dbReference type="Rhea" id="RHEA-COMP:11605"/>
        <dbReference type="ChEBI" id="CHEBI:15378"/>
        <dbReference type="ChEBI" id="CHEBI:30013"/>
        <dbReference type="ChEBI" id="CHEBI:30616"/>
        <dbReference type="ChEBI" id="CHEBI:61977"/>
        <dbReference type="ChEBI" id="CHEBI:456216"/>
        <dbReference type="EC" id="2.7.11.25"/>
    </reaction>
</comment>
<evidence type="ECO:0000256" key="2">
    <source>
        <dbReference type="ARBA" id="ARBA00012406"/>
    </source>
</evidence>
<evidence type="ECO:0000256" key="5">
    <source>
        <dbReference type="ARBA" id="ARBA00022741"/>
    </source>
</evidence>
<feature type="compositionally biased region" description="Acidic residues" evidence="11">
    <location>
        <begin position="245"/>
        <end position="259"/>
    </location>
</feature>
<comment type="similarity">
    <text evidence="1">Belongs to the protein kinase superfamily. STE Ser/Thr protein kinase family. MAP kinase kinase kinase subfamily.</text>
</comment>
<dbReference type="GO" id="GO:0005737">
    <property type="term" value="C:cytoplasm"/>
    <property type="evidence" value="ECO:0007669"/>
    <property type="project" value="TreeGrafter"/>
</dbReference>
<dbReference type="SUPFAM" id="SSF56112">
    <property type="entry name" value="Protein kinase-like (PK-like)"/>
    <property type="match status" value="1"/>
</dbReference>
<feature type="compositionally biased region" description="Basic residues" evidence="11">
    <location>
        <begin position="1"/>
        <end position="11"/>
    </location>
</feature>
<evidence type="ECO:0000256" key="11">
    <source>
        <dbReference type="SAM" id="MobiDB-lite"/>
    </source>
</evidence>
<dbReference type="GO" id="GO:0005524">
    <property type="term" value="F:ATP binding"/>
    <property type="evidence" value="ECO:0007669"/>
    <property type="project" value="UniProtKB-UniRule"/>
</dbReference>
<keyword evidence="7 10" id="KW-0067">ATP-binding</keyword>
<keyword evidence="5 10" id="KW-0547">Nucleotide-binding</keyword>
<dbReference type="GO" id="GO:0004709">
    <property type="term" value="F:MAP kinase kinase kinase activity"/>
    <property type="evidence" value="ECO:0007669"/>
    <property type="project" value="UniProtKB-EC"/>
</dbReference>
<dbReference type="EC" id="2.7.11.25" evidence="2"/>
<keyword evidence="4" id="KW-0808">Transferase</keyword>
<evidence type="ECO:0000256" key="1">
    <source>
        <dbReference type="ARBA" id="ARBA00006529"/>
    </source>
</evidence>
<evidence type="ECO:0000256" key="6">
    <source>
        <dbReference type="ARBA" id="ARBA00022777"/>
    </source>
</evidence>